<evidence type="ECO:0000256" key="2">
    <source>
        <dbReference type="SAM" id="SignalP"/>
    </source>
</evidence>
<gene>
    <name evidence="3" type="ORF">EVG20_g3329</name>
</gene>
<name>A0A4Y9Z589_9AGAM</name>
<dbReference type="AlphaFoldDB" id="A0A4Y9Z589"/>
<reference evidence="3 4" key="1">
    <citation type="submission" date="2019-02" db="EMBL/GenBank/DDBJ databases">
        <title>Genome sequencing of the rare red list fungi Dentipellis fragilis.</title>
        <authorList>
            <person name="Buettner E."/>
            <person name="Kellner H."/>
        </authorList>
    </citation>
    <scope>NUCLEOTIDE SEQUENCE [LARGE SCALE GENOMIC DNA]</scope>
    <source>
        <strain evidence="3 4">DSM 105465</strain>
    </source>
</reference>
<organism evidence="3 4">
    <name type="scientific">Dentipellis fragilis</name>
    <dbReference type="NCBI Taxonomy" id="205917"/>
    <lineage>
        <taxon>Eukaryota</taxon>
        <taxon>Fungi</taxon>
        <taxon>Dikarya</taxon>
        <taxon>Basidiomycota</taxon>
        <taxon>Agaricomycotina</taxon>
        <taxon>Agaricomycetes</taxon>
        <taxon>Russulales</taxon>
        <taxon>Hericiaceae</taxon>
        <taxon>Dentipellis</taxon>
    </lineage>
</organism>
<keyword evidence="4" id="KW-1185">Reference proteome</keyword>
<dbReference type="EMBL" id="SEOQ01000147">
    <property type="protein sequence ID" value="TFY69033.1"/>
    <property type="molecule type" value="Genomic_DNA"/>
</dbReference>
<evidence type="ECO:0000313" key="3">
    <source>
        <dbReference type="EMBL" id="TFY69033.1"/>
    </source>
</evidence>
<feature type="signal peptide" evidence="2">
    <location>
        <begin position="1"/>
        <end position="26"/>
    </location>
</feature>
<dbReference type="Proteomes" id="UP000298327">
    <property type="component" value="Unassembled WGS sequence"/>
</dbReference>
<sequence>MRSFTTISAAALVAVLFGLQITSTAAAPVSCNDSSVSKRVTFLTGLLAIMFVHSTRQSYSLSTSIYSVWFFLRSIYIGAPQIEGKDGKQLSSANFATDFRPHLVAYLADPADPTSSFISSSFTPSDPISTATGEITTVTVTVTASVSTTSVSTASGSTASTITTSAGPTRIPAPPTIPIRTEPFRR</sequence>
<protein>
    <submittedName>
        <fullName evidence="3">Uncharacterized protein</fullName>
    </submittedName>
</protein>
<feature type="region of interest" description="Disordered" evidence="1">
    <location>
        <begin position="153"/>
        <end position="186"/>
    </location>
</feature>
<proteinExistence type="predicted"/>
<feature type="compositionally biased region" description="Low complexity" evidence="1">
    <location>
        <begin position="153"/>
        <end position="170"/>
    </location>
</feature>
<accession>A0A4Y9Z589</accession>
<evidence type="ECO:0000313" key="4">
    <source>
        <dbReference type="Proteomes" id="UP000298327"/>
    </source>
</evidence>
<evidence type="ECO:0000256" key="1">
    <source>
        <dbReference type="SAM" id="MobiDB-lite"/>
    </source>
</evidence>
<keyword evidence="2" id="KW-0732">Signal</keyword>
<feature type="chain" id="PRO_5021479378" evidence="2">
    <location>
        <begin position="27"/>
        <end position="186"/>
    </location>
</feature>
<comment type="caution">
    <text evidence="3">The sequence shown here is derived from an EMBL/GenBank/DDBJ whole genome shotgun (WGS) entry which is preliminary data.</text>
</comment>